<dbReference type="GO" id="GO:0008168">
    <property type="term" value="F:methyltransferase activity"/>
    <property type="evidence" value="ECO:0007669"/>
    <property type="project" value="UniProtKB-KW"/>
</dbReference>
<dbReference type="InterPro" id="IPR055573">
    <property type="entry name" value="DUF7149"/>
</dbReference>
<proteinExistence type="predicted"/>
<organism evidence="10 11">
    <name type="scientific">Brachyspira catarrhinii</name>
    <dbReference type="NCBI Taxonomy" id="2528966"/>
    <lineage>
        <taxon>Bacteria</taxon>
        <taxon>Pseudomonadati</taxon>
        <taxon>Spirochaetota</taxon>
        <taxon>Spirochaetia</taxon>
        <taxon>Brachyspirales</taxon>
        <taxon>Brachyspiraceae</taxon>
        <taxon>Brachyspira</taxon>
    </lineage>
</organism>
<dbReference type="InterPro" id="IPR029063">
    <property type="entry name" value="SAM-dependent_MTases_sf"/>
</dbReference>
<feature type="domain" description="DUF7149" evidence="8">
    <location>
        <begin position="11"/>
        <end position="248"/>
    </location>
</feature>
<dbReference type="PRINTS" id="PR00507">
    <property type="entry name" value="N12N6MTFRASE"/>
</dbReference>
<dbReference type="Pfam" id="PF23653">
    <property type="entry name" value="DUF7149"/>
    <property type="match status" value="1"/>
</dbReference>
<dbReference type="Gene3D" id="3.40.50.150">
    <property type="entry name" value="Vaccinia Virus protein VP39"/>
    <property type="match status" value="1"/>
</dbReference>
<dbReference type="PANTHER" id="PTHR33841:SF1">
    <property type="entry name" value="DNA METHYLTRANSFERASE A"/>
    <property type="match status" value="1"/>
</dbReference>
<evidence type="ECO:0000256" key="1">
    <source>
        <dbReference type="ARBA" id="ARBA00011900"/>
    </source>
</evidence>
<dbReference type="Pfam" id="PF07669">
    <property type="entry name" value="Eco57I"/>
    <property type="match status" value="1"/>
</dbReference>
<evidence type="ECO:0000313" key="11">
    <source>
        <dbReference type="Proteomes" id="UP000310168"/>
    </source>
</evidence>
<evidence type="ECO:0000259" key="7">
    <source>
        <dbReference type="Pfam" id="PF07669"/>
    </source>
</evidence>
<dbReference type="PROSITE" id="PS00092">
    <property type="entry name" value="N6_MTASE"/>
    <property type="match status" value="1"/>
</dbReference>
<evidence type="ECO:0000256" key="5">
    <source>
        <dbReference type="ARBA" id="ARBA00047942"/>
    </source>
</evidence>
<dbReference type="GO" id="GO:0032259">
    <property type="term" value="P:methylation"/>
    <property type="evidence" value="ECO:0007669"/>
    <property type="project" value="UniProtKB-KW"/>
</dbReference>
<dbReference type="Pfam" id="PF25120">
    <property type="entry name" value="DUF7814"/>
    <property type="match status" value="1"/>
</dbReference>
<protein>
    <recommendedName>
        <fullName evidence="1">site-specific DNA-methyltransferase (adenine-specific)</fullName>
        <ecNumber evidence="1">2.1.1.72</ecNumber>
    </recommendedName>
</protein>
<keyword evidence="6" id="KW-0175">Coiled coil</keyword>
<keyword evidence="2 10" id="KW-0489">Methyltransferase</keyword>
<dbReference type="SUPFAM" id="SSF53335">
    <property type="entry name" value="S-adenosyl-L-methionine-dependent methyltransferases"/>
    <property type="match status" value="1"/>
</dbReference>
<dbReference type="InterPro" id="IPR050953">
    <property type="entry name" value="N4_N6_ade-DNA_methylase"/>
</dbReference>
<keyword evidence="11" id="KW-1185">Reference proteome</keyword>
<evidence type="ECO:0000256" key="6">
    <source>
        <dbReference type="SAM" id="Coils"/>
    </source>
</evidence>
<sequence>MAERLEFVKIEVKDFINQYFYRYKILENEFEKFKENLINYIEKLEKYKNQNEDSLVANCLSPFFKNLNFETQIKSKMNRKSEIDLAIFKDSAIQIIIEAKKPNDKDFFYSDNPNCKALHEAILYYFRIREENNFSIKYIILTDFYKFYIFEAKEFEKVFYRNKDFDGLYKSFTNQNSMFDGRTEEFYSEAKKILERKNFNLKGSFVDLSYISEILQEGKNLKTNFKNLKPYFKIFSKDFLLQEFNPNDANELNKGFYDELLHILGLSEKIINGKTLIVPSKNSIDREGTLYYNILQRLPENKRDEKENEINEKVLEILIIWINRILFLKLLESSLINFNNDKNLGFLNIEKIKDYNKLNYLFFNILAKNKEDRESQTAEDLAYLPYLNSSLFTRSEKEIIDISQLSNLKLEYFKNTQIKDENGKAKRGKEDWLKMIFEFLNSFDFGARDDNENILAQKDLINSSVLGLVFEKLNGYKEGSFYTPSFITSYMCKESLEKIVLQKFKENGLNADNLETLQKQILANMNFNYNFRDKAINILETIRICDPAVGSGHFLVSALNEIVYIYYKLGLLNIPISDLRIENDEILIKDNFGKNFEYIRPKLENDNHKIQREIFNLKKSIIENNLFGVDINRNSCEITKLRLWIELLKNSYYLSFDSGNYHNLQTLPNIDINIKCGNSLISYFDINQSLNRYPNIQDKIAEYKELVKNYKDGVFNSKIEIDKKIKELLESFRTFCLNDKFIEEMNKFYRLCREYNEKYGNYLVKDDKDLKKYFGQKNLFASQFDETEAKKDFEILIEKHNDIYNLEAKNPFEWRFAFPEILNDDGNFIGFDLVIGNPPYIDSEYMVKYMQGDRELIKNQFKITKGNWDIYIPFFEQGLKIGTQKSLLTFITPDKWIVKPFGLELRKMLASYIDIIARKGDVFDSARVDSIITIIDKNTNKENIDFYLNNEKINSIDREFVKNSKDFLLDYFYNNSKIINSIRKDKILLGSFATCVNACATADAYKLKPFIKELKNPTNNTLYIINTGTIGKYVSKFGIKPMKYIKDTYNKPICTKQDFKSNFGAKYNEIALSKKLIIKGLTLLDACIDLNGNIIPAKSTIVVLDKDSKKLKFLSAIINSKVAYFYIKEIYSSNSYCGGINFTKDMISSIPIPEINSENKELGDKIVGLVDRVIEGKKNNEDTRELEEEIDGIVYKLYDLTEEEIRIVENR</sequence>
<reference evidence="10 11" key="1">
    <citation type="journal article" date="2019" name="Anaerobe">
        <title>Brachyspira catarrhinii sp. nov., an anaerobic intestinal spirochaete isolated from vervet monkeys may have been misidentified as Brachyspira aalborgi in previous studies.</title>
        <authorList>
            <person name="Phillips N.D."/>
            <person name="La T."/>
            <person name="Hampson D.J."/>
        </authorList>
    </citation>
    <scope>NUCLEOTIDE SEQUENCE [LARGE SCALE GENOMIC DNA]</scope>
    <source>
        <strain evidence="10 11">Z12</strain>
    </source>
</reference>
<gene>
    <name evidence="10" type="ORF">EZH24_07365</name>
</gene>
<dbReference type="InterPro" id="IPR011639">
    <property type="entry name" value="MethylTrfase_TaqI-like_dom"/>
</dbReference>
<feature type="coiled-coil region" evidence="6">
    <location>
        <begin position="23"/>
        <end position="50"/>
    </location>
</feature>
<evidence type="ECO:0000259" key="9">
    <source>
        <dbReference type="Pfam" id="PF25120"/>
    </source>
</evidence>
<dbReference type="RefSeq" id="WP_137998476.1">
    <property type="nucleotide sequence ID" value="NZ_SJDU01000176.1"/>
</dbReference>
<dbReference type="InterPro" id="IPR056716">
    <property type="entry name" value="DUF7814"/>
</dbReference>
<comment type="catalytic activity">
    <reaction evidence="5">
        <text>a 2'-deoxyadenosine in DNA + S-adenosyl-L-methionine = an N(6)-methyl-2'-deoxyadenosine in DNA + S-adenosyl-L-homocysteine + H(+)</text>
        <dbReference type="Rhea" id="RHEA:15197"/>
        <dbReference type="Rhea" id="RHEA-COMP:12418"/>
        <dbReference type="Rhea" id="RHEA-COMP:12419"/>
        <dbReference type="ChEBI" id="CHEBI:15378"/>
        <dbReference type="ChEBI" id="CHEBI:57856"/>
        <dbReference type="ChEBI" id="CHEBI:59789"/>
        <dbReference type="ChEBI" id="CHEBI:90615"/>
        <dbReference type="ChEBI" id="CHEBI:90616"/>
        <dbReference type="EC" id="2.1.1.72"/>
    </reaction>
</comment>
<dbReference type="Proteomes" id="UP000310168">
    <property type="component" value="Unassembled WGS sequence"/>
</dbReference>
<evidence type="ECO:0000313" key="10">
    <source>
        <dbReference type="EMBL" id="TKZ35038.1"/>
    </source>
</evidence>
<evidence type="ECO:0000256" key="2">
    <source>
        <dbReference type="ARBA" id="ARBA00022603"/>
    </source>
</evidence>
<dbReference type="EMBL" id="SJDU01000176">
    <property type="protein sequence ID" value="TKZ35038.1"/>
    <property type="molecule type" value="Genomic_DNA"/>
</dbReference>
<dbReference type="EC" id="2.1.1.72" evidence="1"/>
<evidence type="ECO:0000259" key="8">
    <source>
        <dbReference type="Pfam" id="PF23653"/>
    </source>
</evidence>
<keyword evidence="3" id="KW-0808">Transferase</keyword>
<feature type="domain" description="Type II methyltransferase M.TaqI-like" evidence="7">
    <location>
        <begin position="624"/>
        <end position="909"/>
    </location>
</feature>
<dbReference type="PANTHER" id="PTHR33841">
    <property type="entry name" value="DNA METHYLTRANSFERASE YEEA-RELATED"/>
    <property type="match status" value="1"/>
</dbReference>
<keyword evidence="4" id="KW-0949">S-adenosyl-L-methionine</keyword>
<comment type="caution">
    <text evidence="10">The sequence shown here is derived from an EMBL/GenBank/DDBJ whole genome shotgun (WGS) entry which is preliminary data.</text>
</comment>
<accession>A0ABY2TR30</accession>
<feature type="domain" description="DUF7814" evidence="9">
    <location>
        <begin position="249"/>
        <end position="461"/>
    </location>
</feature>
<evidence type="ECO:0000256" key="3">
    <source>
        <dbReference type="ARBA" id="ARBA00022679"/>
    </source>
</evidence>
<evidence type="ECO:0000256" key="4">
    <source>
        <dbReference type="ARBA" id="ARBA00022691"/>
    </source>
</evidence>
<name>A0ABY2TR30_9SPIR</name>
<dbReference type="InterPro" id="IPR002052">
    <property type="entry name" value="DNA_methylase_N6_adenine_CS"/>
</dbReference>